<dbReference type="EMBL" id="CAKXAJ010019189">
    <property type="protein sequence ID" value="CAH2218185.1"/>
    <property type="molecule type" value="Genomic_DNA"/>
</dbReference>
<organism evidence="2 3">
    <name type="scientific">Pararge aegeria aegeria</name>
    <dbReference type="NCBI Taxonomy" id="348720"/>
    <lineage>
        <taxon>Eukaryota</taxon>
        <taxon>Metazoa</taxon>
        <taxon>Ecdysozoa</taxon>
        <taxon>Arthropoda</taxon>
        <taxon>Hexapoda</taxon>
        <taxon>Insecta</taxon>
        <taxon>Pterygota</taxon>
        <taxon>Neoptera</taxon>
        <taxon>Endopterygota</taxon>
        <taxon>Lepidoptera</taxon>
        <taxon>Glossata</taxon>
        <taxon>Ditrysia</taxon>
        <taxon>Papilionoidea</taxon>
        <taxon>Nymphalidae</taxon>
        <taxon>Satyrinae</taxon>
        <taxon>Satyrini</taxon>
        <taxon>Parargina</taxon>
        <taxon>Pararge</taxon>
    </lineage>
</organism>
<comment type="caution">
    <text evidence="2">The sequence shown here is derived from an EMBL/GenBank/DDBJ whole genome shotgun (WGS) entry which is preliminary data.</text>
</comment>
<evidence type="ECO:0000313" key="3">
    <source>
        <dbReference type="Proteomes" id="UP000838756"/>
    </source>
</evidence>
<evidence type="ECO:0000256" key="1">
    <source>
        <dbReference type="SAM" id="MobiDB-lite"/>
    </source>
</evidence>
<keyword evidence="3" id="KW-1185">Reference proteome</keyword>
<reference evidence="2" key="1">
    <citation type="submission" date="2022-03" db="EMBL/GenBank/DDBJ databases">
        <authorList>
            <person name="Lindestad O."/>
        </authorList>
    </citation>
    <scope>NUCLEOTIDE SEQUENCE</scope>
</reference>
<evidence type="ECO:0000313" key="2">
    <source>
        <dbReference type="EMBL" id="CAH2218185.1"/>
    </source>
</evidence>
<dbReference type="AlphaFoldDB" id="A0A8S4QVA0"/>
<proteinExistence type="predicted"/>
<dbReference type="OrthoDB" id="6928907at2759"/>
<accession>A0A8S4QVA0</accession>
<gene>
    <name evidence="2" type="primary">jg21857</name>
    <name evidence="2" type="ORF">PAEG_LOCUS6032</name>
</gene>
<name>A0A8S4QVA0_9NEOP</name>
<protein>
    <submittedName>
        <fullName evidence="2">Jg21857 protein</fullName>
    </submittedName>
</protein>
<dbReference type="Proteomes" id="UP000838756">
    <property type="component" value="Unassembled WGS sequence"/>
</dbReference>
<feature type="region of interest" description="Disordered" evidence="1">
    <location>
        <begin position="1"/>
        <end position="47"/>
    </location>
</feature>
<sequence>MRRGGGRTRCAQPRSKHESSSSSSSSLDEFKTPPTSAGDVTPPPALQPTMTVTAQRLSDQVRAIQRRHLLDEAQLERLRLALPQINAIRSLPQQTVQTHIQEELQDGVDLAVSTDQDDVLLRSALEDAILMYRYKPLHLRPKLPRLPIHRRNMALVGVLDQILGEYLITSEDLSDTHSILFCGAVSACRIAGIKFPEPRTTPQRTDQAPAWRIRIERRITLARTLIAKLICFREGNNRPRVMRFVSQAFVGSNIHPSQYLVCVTDRMDFLKQKVYAWAQRIRRYKERYDRYHQNRIFQRDQRKVYRNWERSGASVSDGEPPTSDAMSDFWRSIWSAPVCHTNGIWMNVVKEKCAAVEPMIPITITADNLWESKPRPWTQKAGSLPTVPLGRRTMMCHLLQYRIGCSVSRSGCVMRFQTRIRSGVDEWEEHGGIMPLASFSWKAGRGILHQRGYTVVHHASPVRIGGLQNIIENSQAFPHEVPSPLKHMIF</sequence>